<dbReference type="Gramene" id="KXG40125">
    <property type="protein sequence ID" value="KXG40125"/>
    <property type="gene ID" value="SORBI_3001G495100"/>
</dbReference>
<keyword evidence="3" id="KW-1185">Reference proteome</keyword>
<gene>
    <name evidence="2" type="ORF">SORBI_3001G495100</name>
</gene>
<proteinExistence type="predicted"/>
<feature type="chain" id="PRO_5008589880" evidence="1">
    <location>
        <begin position="21"/>
        <end position="76"/>
    </location>
</feature>
<sequence>MVRAAAVAVLLLQCFNVILAARPLLDAAAGDGRRPWLGRLELGGAGTPLALIMQVLHRGPCPNNNGWQAPNGSGCP</sequence>
<name>A0A1B6QQD9_SORBI</name>
<feature type="signal peptide" evidence="1">
    <location>
        <begin position="1"/>
        <end position="20"/>
    </location>
</feature>
<organism evidence="2 3">
    <name type="scientific">Sorghum bicolor</name>
    <name type="common">Sorghum</name>
    <name type="synonym">Sorghum vulgare</name>
    <dbReference type="NCBI Taxonomy" id="4558"/>
    <lineage>
        <taxon>Eukaryota</taxon>
        <taxon>Viridiplantae</taxon>
        <taxon>Streptophyta</taxon>
        <taxon>Embryophyta</taxon>
        <taxon>Tracheophyta</taxon>
        <taxon>Spermatophyta</taxon>
        <taxon>Magnoliopsida</taxon>
        <taxon>Liliopsida</taxon>
        <taxon>Poales</taxon>
        <taxon>Poaceae</taxon>
        <taxon>PACMAD clade</taxon>
        <taxon>Panicoideae</taxon>
        <taxon>Andropogonodae</taxon>
        <taxon>Andropogoneae</taxon>
        <taxon>Sorghinae</taxon>
        <taxon>Sorghum</taxon>
    </lineage>
</organism>
<reference evidence="3" key="2">
    <citation type="journal article" date="2018" name="Plant J.">
        <title>The Sorghum bicolor reference genome: improved assembly, gene annotations, a transcriptome atlas, and signatures of genome organization.</title>
        <authorList>
            <person name="McCormick R.F."/>
            <person name="Truong S.K."/>
            <person name="Sreedasyam A."/>
            <person name="Jenkins J."/>
            <person name="Shu S."/>
            <person name="Sims D."/>
            <person name="Kennedy M."/>
            <person name="Amirebrahimi M."/>
            <person name="Weers B.D."/>
            <person name="McKinley B."/>
            <person name="Mattison A."/>
            <person name="Morishige D.T."/>
            <person name="Grimwood J."/>
            <person name="Schmutz J."/>
            <person name="Mullet J.E."/>
        </authorList>
    </citation>
    <scope>NUCLEOTIDE SEQUENCE [LARGE SCALE GENOMIC DNA]</scope>
    <source>
        <strain evidence="3">cv. BTx623</strain>
    </source>
</reference>
<reference evidence="2 3" key="1">
    <citation type="journal article" date="2009" name="Nature">
        <title>The Sorghum bicolor genome and the diversification of grasses.</title>
        <authorList>
            <person name="Paterson A.H."/>
            <person name="Bowers J.E."/>
            <person name="Bruggmann R."/>
            <person name="Dubchak I."/>
            <person name="Grimwood J."/>
            <person name="Gundlach H."/>
            <person name="Haberer G."/>
            <person name="Hellsten U."/>
            <person name="Mitros T."/>
            <person name="Poliakov A."/>
            <person name="Schmutz J."/>
            <person name="Spannagl M."/>
            <person name="Tang H."/>
            <person name="Wang X."/>
            <person name="Wicker T."/>
            <person name="Bharti A.K."/>
            <person name="Chapman J."/>
            <person name="Feltus F.A."/>
            <person name="Gowik U."/>
            <person name="Grigoriev I.V."/>
            <person name="Lyons E."/>
            <person name="Maher C.A."/>
            <person name="Martis M."/>
            <person name="Narechania A."/>
            <person name="Otillar R.P."/>
            <person name="Penning B.W."/>
            <person name="Salamov A.A."/>
            <person name="Wang Y."/>
            <person name="Zhang L."/>
            <person name="Carpita N.C."/>
            <person name="Freeling M."/>
            <person name="Gingle A.R."/>
            <person name="Hash C.T."/>
            <person name="Keller B."/>
            <person name="Klein P."/>
            <person name="Kresovich S."/>
            <person name="McCann M.C."/>
            <person name="Ming R."/>
            <person name="Peterson D.G."/>
            <person name="Mehboob-ur-Rahman"/>
            <person name="Ware D."/>
            <person name="Westhoff P."/>
            <person name="Mayer K.F."/>
            <person name="Messing J."/>
            <person name="Rokhsar D.S."/>
        </authorList>
    </citation>
    <scope>NUCLEOTIDE SEQUENCE [LARGE SCALE GENOMIC DNA]</scope>
    <source>
        <strain evidence="3">cv. BTx623</strain>
    </source>
</reference>
<evidence type="ECO:0000256" key="1">
    <source>
        <dbReference type="SAM" id="SignalP"/>
    </source>
</evidence>
<dbReference type="EMBL" id="CM000760">
    <property type="protein sequence ID" value="KXG40125.1"/>
    <property type="molecule type" value="Genomic_DNA"/>
</dbReference>
<protein>
    <submittedName>
        <fullName evidence="2">Uncharacterized protein</fullName>
    </submittedName>
</protein>
<keyword evidence="1" id="KW-0732">Signal</keyword>
<dbReference type="InParanoid" id="A0A1B6QQD9"/>
<evidence type="ECO:0000313" key="3">
    <source>
        <dbReference type="Proteomes" id="UP000000768"/>
    </source>
</evidence>
<accession>A0A1B6QQD9</accession>
<dbReference type="Proteomes" id="UP000000768">
    <property type="component" value="Chromosome 1"/>
</dbReference>
<dbReference type="AlphaFoldDB" id="A0A1B6QQD9"/>
<evidence type="ECO:0000313" key="2">
    <source>
        <dbReference type="EMBL" id="KXG40125.1"/>
    </source>
</evidence>